<evidence type="ECO:0000256" key="4">
    <source>
        <dbReference type="PROSITE-ProRule" id="PRU01161"/>
    </source>
</evidence>
<dbReference type="PANTHER" id="PTHR14226:SF76">
    <property type="entry name" value="NTE FAMILY PROTEIN RSSA"/>
    <property type="match status" value="1"/>
</dbReference>
<feature type="active site" description="Proton acceptor" evidence="4">
    <location>
        <position position="195"/>
    </location>
</feature>
<evidence type="ECO:0000313" key="6">
    <source>
        <dbReference type="EMBL" id="MDM0044075.1"/>
    </source>
</evidence>
<evidence type="ECO:0000256" key="1">
    <source>
        <dbReference type="ARBA" id="ARBA00022801"/>
    </source>
</evidence>
<evidence type="ECO:0000256" key="3">
    <source>
        <dbReference type="ARBA" id="ARBA00023098"/>
    </source>
</evidence>
<dbReference type="PROSITE" id="PS51635">
    <property type="entry name" value="PNPLA"/>
    <property type="match status" value="1"/>
</dbReference>
<feature type="active site" description="Nucleophile" evidence="4">
    <location>
        <position position="61"/>
    </location>
</feature>
<keyword evidence="3 4" id="KW-0443">Lipid metabolism</keyword>
<dbReference type="PANTHER" id="PTHR14226">
    <property type="entry name" value="NEUROPATHY TARGET ESTERASE/SWISS CHEESE D.MELANOGASTER"/>
    <property type="match status" value="1"/>
</dbReference>
<proteinExistence type="predicted"/>
<keyword evidence="1 4" id="KW-0378">Hydrolase</keyword>
<evidence type="ECO:0000313" key="7">
    <source>
        <dbReference type="Proteomes" id="UP001174908"/>
    </source>
</evidence>
<keyword evidence="7" id="KW-1185">Reference proteome</keyword>
<evidence type="ECO:0000259" key="5">
    <source>
        <dbReference type="PROSITE" id="PS51635"/>
    </source>
</evidence>
<comment type="caution">
    <text evidence="4">Lacks conserved residue(s) required for the propagation of feature annotation.</text>
</comment>
<keyword evidence="2 4" id="KW-0442">Lipid degradation</keyword>
<feature type="domain" description="PNPLA" evidence="5">
    <location>
        <begin position="28"/>
        <end position="208"/>
    </location>
</feature>
<dbReference type="InterPro" id="IPR002641">
    <property type="entry name" value="PNPLA_dom"/>
</dbReference>
<name>A0ABT7N872_9BURK</name>
<organism evidence="6 7">
    <name type="scientific">Variovorax dokdonensis</name>
    <dbReference type="NCBI Taxonomy" id="344883"/>
    <lineage>
        <taxon>Bacteria</taxon>
        <taxon>Pseudomonadati</taxon>
        <taxon>Pseudomonadota</taxon>
        <taxon>Betaproteobacteria</taxon>
        <taxon>Burkholderiales</taxon>
        <taxon>Comamonadaceae</taxon>
        <taxon>Variovorax</taxon>
    </lineage>
</organism>
<sequence length="313" mass="33767">MRTVLELPRSPEGAEVSPKAPARRKVALVLGAGSLKCAAAFGVVKVLQRHGIVPDLIVACSGGAFCAAWLAQCGTGAQPADAADVAAARFARGWDGAFDEVDYRAVLSAVFPRMLRFDQRASIIRDRRINAALQGFANDLRIEDLPVPLRLVATDFISGEEVILSSGMLSDGIRATIAMPLILPPWELAGRTLVDGGVCNPLPLNVAIREGADIIIAVGFEDALETEFQSGMGLVRQLTTLLVNRLYRAQYGFYNLTHHAETLAIFPDIQRRVGLGDVHLVPYLVERGVAAMEREIPYLQRLIATPKAAEMAS</sequence>
<dbReference type="SUPFAM" id="SSF52151">
    <property type="entry name" value="FabD/lysophospholipase-like"/>
    <property type="match status" value="1"/>
</dbReference>
<dbReference type="Gene3D" id="3.40.1090.10">
    <property type="entry name" value="Cytosolic phospholipase A2 catalytic domain"/>
    <property type="match status" value="2"/>
</dbReference>
<dbReference type="Proteomes" id="UP001174908">
    <property type="component" value="Unassembled WGS sequence"/>
</dbReference>
<dbReference type="InterPro" id="IPR016035">
    <property type="entry name" value="Acyl_Trfase/lysoPLipase"/>
</dbReference>
<protein>
    <submittedName>
        <fullName evidence="6">Patatin-like phospholipase family protein</fullName>
    </submittedName>
</protein>
<gene>
    <name evidence="6" type="ORF">QTH91_06250</name>
</gene>
<dbReference type="RefSeq" id="WP_286659140.1">
    <property type="nucleotide sequence ID" value="NZ_JASZYV010000001.1"/>
</dbReference>
<feature type="short sequence motif" description="DGA/G" evidence="4">
    <location>
        <begin position="195"/>
        <end position="197"/>
    </location>
</feature>
<dbReference type="Pfam" id="PF01734">
    <property type="entry name" value="Patatin"/>
    <property type="match status" value="1"/>
</dbReference>
<accession>A0ABT7N872</accession>
<reference evidence="6" key="1">
    <citation type="submission" date="2023-06" db="EMBL/GenBank/DDBJ databases">
        <authorList>
            <person name="Jiang Y."/>
            <person name="Liu Q."/>
        </authorList>
    </citation>
    <scope>NUCLEOTIDE SEQUENCE</scope>
    <source>
        <strain evidence="6">CGMCC 1.12089</strain>
    </source>
</reference>
<evidence type="ECO:0000256" key="2">
    <source>
        <dbReference type="ARBA" id="ARBA00022963"/>
    </source>
</evidence>
<comment type="caution">
    <text evidence="6">The sequence shown here is derived from an EMBL/GenBank/DDBJ whole genome shotgun (WGS) entry which is preliminary data.</text>
</comment>
<dbReference type="EMBL" id="JASZYV010000001">
    <property type="protein sequence ID" value="MDM0044075.1"/>
    <property type="molecule type" value="Genomic_DNA"/>
</dbReference>
<dbReference type="InterPro" id="IPR050301">
    <property type="entry name" value="NTE"/>
</dbReference>